<protein>
    <recommendedName>
        <fullName evidence="3">Ubiquinone biosynthesis protein Coq4</fullName>
    </recommendedName>
</protein>
<dbReference type="RefSeq" id="WP_021237998.1">
    <property type="nucleotide sequence ID" value="NZ_ATHO01000071.1"/>
</dbReference>
<keyword evidence="2" id="KW-1185">Reference proteome</keyword>
<evidence type="ECO:0000313" key="1">
    <source>
        <dbReference type="EMBL" id="EQB08078.1"/>
    </source>
</evidence>
<dbReference type="Proteomes" id="UP000015525">
    <property type="component" value="Unassembled WGS sequence"/>
</dbReference>
<evidence type="ECO:0000313" key="2">
    <source>
        <dbReference type="Proteomes" id="UP000015525"/>
    </source>
</evidence>
<proteinExistence type="predicted"/>
<reference evidence="1 2" key="1">
    <citation type="journal article" date="2013" name="Genome Announc.">
        <title>Draft Genome Sequence of Sphingobium quisquiliarum Strain P25T, a Novel Hexachlorocyclohexane (HCH)-Degrading Bacterium Isolated from an HCH Dumpsite.</title>
        <authorList>
            <person name="Kumar Singh A."/>
            <person name="Sangwan N."/>
            <person name="Sharma A."/>
            <person name="Gupta V."/>
            <person name="Khurana J.P."/>
            <person name="Lal R."/>
        </authorList>
    </citation>
    <scope>NUCLEOTIDE SEQUENCE [LARGE SCALE GENOMIC DNA]</scope>
    <source>
        <strain evidence="1 2">P25</strain>
    </source>
</reference>
<dbReference type="Pfam" id="PF05019">
    <property type="entry name" value="Coq4"/>
    <property type="match status" value="1"/>
</dbReference>
<gene>
    <name evidence="1" type="ORF">L288_08625</name>
</gene>
<dbReference type="EMBL" id="ATHO01000071">
    <property type="protein sequence ID" value="EQB08078.1"/>
    <property type="molecule type" value="Genomic_DNA"/>
</dbReference>
<dbReference type="PATRIC" id="fig|1329909.3.peg.1666"/>
<evidence type="ECO:0008006" key="3">
    <source>
        <dbReference type="Google" id="ProtNLM"/>
    </source>
</evidence>
<dbReference type="AlphaFoldDB" id="T0H7J1"/>
<accession>T0H7J1</accession>
<comment type="caution">
    <text evidence="1">The sequence shown here is derived from an EMBL/GenBank/DDBJ whole genome shotgun (WGS) entry which is preliminary data.</text>
</comment>
<sequence length="292" mass="33459">MIEAKIGDADREYFNGRIKTITTDSSVLVSSSRYLNHAPLRALIAQEMLRRNGPDMPNTAYIPEVAAILHELEDMPRIIELFEMEKARLPQFAKWLSERRLADFTIAELAHCEAGTLGAAIHDFMVNSGYQLDLFFQEVQVVNDFTFYLRQTALTHDIEHMVTGFGPNHGGEVALLTANMHAKARYFHPELSAFFSRIATYLKAKTIMKDGLHYPEAMVLNLEAEYRGAQQGRNWKYPLMLVDWRAYTDWQISDIRRELNITPVEEGLWLDSNRLCNEDDPNYGVPMLNAAE</sequence>
<dbReference type="GO" id="GO:0006744">
    <property type="term" value="P:ubiquinone biosynthetic process"/>
    <property type="evidence" value="ECO:0007669"/>
    <property type="project" value="InterPro"/>
</dbReference>
<name>T0H7J1_9SPHN</name>
<dbReference type="InterPro" id="IPR007715">
    <property type="entry name" value="Coq4"/>
</dbReference>
<organism evidence="1 2">
    <name type="scientific">Sphingobium quisquiliarum P25</name>
    <dbReference type="NCBI Taxonomy" id="1329909"/>
    <lineage>
        <taxon>Bacteria</taxon>
        <taxon>Pseudomonadati</taxon>
        <taxon>Pseudomonadota</taxon>
        <taxon>Alphaproteobacteria</taxon>
        <taxon>Sphingomonadales</taxon>
        <taxon>Sphingomonadaceae</taxon>
        <taxon>Sphingobium</taxon>
    </lineage>
</organism>